<dbReference type="GO" id="GO:0001003">
    <property type="term" value="F:RNA polymerase III type 2 promoter sequence-specific DNA binding"/>
    <property type="evidence" value="ECO:0007669"/>
    <property type="project" value="EnsemblFungi"/>
</dbReference>
<keyword evidence="2" id="KW-0597">Phosphoprotein</keyword>
<evidence type="ECO:0000259" key="9">
    <source>
        <dbReference type="Pfam" id="PF21552"/>
    </source>
</evidence>
<feature type="compositionally biased region" description="Acidic residues" evidence="6">
    <location>
        <begin position="269"/>
        <end position="281"/>
    </location>
</feature>
<comment type="subcellular location">
    <subcellularLocation>
        <location evidence="1">Nucleus</location>
    </subcellularLocation>
</comment>
<evidence type="ECO:0000259" key="7">
    <source>
        <dbReference type="Pfam" id="PF04182"/>
    </source>
</evidence>
<dbReference type="InParanoid" id="G8ZWN4"/>
<keyword evidence="11" id="KW-1185">Reference proteome</keyword>
<name>G8ZWN4_TORDE</name>
<dbReference type="PANTHER" id="PTHR15180">
    <property type="entry name" value="GENERAL TRANSCRIPTION FACTOR 3C POLYPEPTIDE 1"/>
    <property type="match status" value="1"/>
</dbReference>
<dbReference type="RefSeq" id="XP_003682239.1">
    <property type="nucleotide sequence ID" value="XM_003682191.1"/>
</dbReference>
<dbReference type="GO" id="GO:0071168">
    <property type="term" value="P:protein localization to chromatin"/>
    <property type="evidence" value="ECO:0007669"/>
    <property type="project" value="EnsemblFungi"/>
</dbReference>
<feature type="compositionally biased region" description="Basic and acidic residues" evidence="6">
    <location>
        <begin position="484"/>
        <end position="493"/>
    </location>
</feature>
<dbReference type="InterPro" id="IPR044210">
    <property type="entry name" value="Tfc3-like"/>
</dbReference>
<dbReference type="GO" id="GO:0005634">
    <property type="term" value="C:nucleus"/>
    <property type="evidence" value="ECO:0007669"/>
    <property type="project" value="UniProtKB-SubCell"/>
</dbReference>
<protein>
    <recommendedName>
        <fullName evidence="12">B-block binding subunit of TFIIIC domain-containing protein</fullName>
    </recommendedName>
</protein>
<keyword evidence="5" id="KW-0539">Nucleus</keyword>
<dbReference type="InterPro" id="IPR007309">
    <property type="entry name" value="TFIIIC_Bblock-bd"/>
</dbReference>
<organism evidence="10 11">
    <name type="scientific">Torulaspora delbrueckii</name>
    <name type="common">Yeast</name>
    <name type="synonym">Candida colliculosa</name>
    <dbReference type="NCBI Taxonomy" id="4950"/>
    <lineage>
        <taxon>Eukaryota</taxon>
        <taxon>Fungi</taxon>
        <taxon>Dikarya</taxon>
        <taxon>Ascomycota</taxon>
        <taxon>Saccharomycotina</taxon>
        <taxon>Saccharomycetes</taxon>
        <taxon>Saccharomycetales</taxon>
        <taxon>Saccharomycetaceae</taxon>
        <taxon>Torulaspora</taxon>
    </lineage>
</organism>
<reference evidence="10 11" key="1">
    <citation type="journal article" date="2011" name="Proc. Natl. Acad. Sci. U.S.A.">
        <title>Evolutionary erosion of yeast sex chromosomes by mating-type switching accidents.</title>
        <authorList>
            <person name="Gordon J.L."/>
            <person name="Armisen D."/>
            <person name="Proux-Wera E."/>
            <person name="Oheigeartaigh S.S."/>
            <person name="Byrne K.P."/>
            <person name="Wolfe K.H."/>
        </authorList>
    </citation>
    <scope>NUCLEOTIDE SEQUENCE [LARGE SCALE GENOMIC DNA]</scope>
    <source>
        <strain evidence="11">ATCC 10662 / CBS 1146 / NBRC 0425 / NCYC 2629 / NRRL Y-866</strain>
    </source>
</reference>
<dbReference type="PANTHER" id="PTHR15180:SF1">
    <property type="entry name" value="GENERAL TRANSCRIPTION FACTOR 3C POLYPEPTIDE 1"/>
    <property type="match status" value="1"/>
</dbReference>
<accession>G8ZWN4</accession>
<dbReference type="GO" id="GO:0000127">
    <property type="term" value="C:transcription factor TFIIIC complex"/>
    <property type="evidence" value="ECO:0007669"/>
    <property type="project" value="EnsemblFungi"/>
</dbReference>
<feature type="compositionally biased region" description="Basic and acidic residues" evidence="6">
    <location>
        <begin position="722"/>
        <end position="744"/>
    </location>
</feature>
<dbReference type="Pfam" id="PF20222">
    <property type="entry name" value="DUF6581"/>
    <property type="match status" value="1"/>
</dbReference>
<dbReference type="Pfam" id="PF21552">
    <property type="entry name" value="WHD_TFC3"/>
    <property type="match status" value="1"/>
</dbReference>
<evidence type="ECO:0000256" key="3">
    <source>
        <dbReference type="ARBA" id="ARBA00023125"/>
    </source>
</evidence>
<feature type="region of interest" description="Disordered" evidence="6">
    <location>
        <begin position="473"/>
        <end position="493"/>
    </location>
</feature>
<feature type="domain" description="B-block binding subunit of TFIIIC" evidence="7">
    <location>
        <begin position="105"/>
        <end position="171"/>
    </location>
</feature>
<dbReference type="GO" id="GO:0042791">
    <property type="term" value="P:5S class rRNA transcription by RNA polymerase III"/>
    <property type="evidence" value="ECO:0007669"/>
    <property type="project" value="EnsemblFungi"/>
</dbReference>
<feature type="region of interest" description="Disordered" evidence="6">
    <location>
        <begin position="265"/>
        <end position="293"/>
    </location>
</feature>
<dbReference type="GeneID" id="11501488"/>
<dbReference type="EMBL" id="HE616747">
    <property type="protein sequence ID" value="CCE93028.1"/>
    <property type="molecule type" value="Genomic_DNA"/>
</dbReference>
<evidence type="ECO:0000259" key="8">
    <source>
        <dbReference type="Pfam" id="PF20222"/>
    </source>
</evidence>
<dbReference type="InterPro" id="IPR049543">
    <property type="entry name" value="WHD_TFC3"/>
</dbReference>
<proteinExistence type="predicted"/>
<evidence type="ECO:0008006" key="12">
    <source>
        <dbReference type="Google" id="ProtNLM"/>
    </source>
</evidence>
<dbReference type="Pfam" id="PF04182">
    <property type="entry name" value="B-block_TFIIIC"/>
    <property type="match status" value="1"/>
</dbReference>
<dbReference type="OrthoDB" id="68020at2759"/>
<dbReference type="KEGG" id="tdl:TDEL_0F02170"/>
<evidence type="ECO:0000256" key="2">
    <source>
        <dbReference type="ARBA" id="ARBA00022553"/>
    </source>
</evidence>
<dbReference type="STRING" id="1076872.G8ZWN4"/>
<dbReference type="CDD" id="cd16169">
    <property type="entry name" value="Tau138_eWH"/>
    <property type="match status" value="1"/>
</dbReference>
<dbReference type="eggNOG" id="ENOG502QVPM">
    <property type="taxonomic scope" value="Eukaryota"/>
</dbReference>
<dbReference type="AlphaFoldDB" id="G8ZWN4"/>
<keyword evidence="3" id="KW-0238">DNA-binding</keyword>
<evidence type="ECO:0000313" key="11">
    <source>
        <dbReference type="Proteomes" id="UP000005627"/>
    </source>
</evidence>
<dbReference type="Proteomes" id="UP000005627">
    <property type="component" value="Chromosome 6"/>
</dbReference>
<dbReference type="GO" id="GO:0001002">
    <property type="term" value="F:RNA polymerase III type 1 promoter sequence-specific DNA binding"/>
    <property type="evidence" value="ECO:0007669"/>
    <property type="project" value="EnsemblFungi"/>
</dbReference>
<dbReference type="InterPro" id="IPR035625">
    <property type="entry name" value="Tfc3-like_eWH"/>
</dbReference>
<dbReference type="FunCoup" id="G8ZWN4">
    <property type="interactions" value="40"/>
</dbReference>
<evidence type="ECO:0000256" key="5">
    <source>
        <dbReference type="ARBA" id="ARBA00023242"/>
    </source>
</evidence>
<evidence type="ECO:0000256" key="1">
    <source>
        <dbReference type="ARBA" id="ARBA00004123"/>
    </source>
</evidence>
<feature type="region of interest" description="Disordered" evidence="6">
    <location>
        <begin position="687"/>
        <end position="750"/>
    </location>
</feature>
<feature type="domain" description="Transcription factor tau 138 kDa subunit extended winged helix" evidence="9">
    <location>
        <begin position="554"/>
        <end position="644"/>
    </location>
</feature>
<dbReference type="GO" id="GO:0006384">
    <property type="term" value="P:transcription initiation at RNA polymerase III promoter"/>
    <property type="evidence" value="ECO:0007669"/>
    <property type="project" value="InterPro"/>
</dbReference>
<feature type="domain" description="Transcription factor tau subunit sfc3/Tfc3 C-terminal" evidence="8">
    <location>
        <begin position="748"/>
        <end position="1125"/>
    </location>
</feature>
<evidence type="ECO:0000256" key="4">
    <source>
        <dbReference type="ARBA" id="ARBA00023163"/>
    </source>
</evidence>
<feature type="compositionally biased region" description="Basic and acidic residues" evidence="6">
    <location>
        <begin position="687"/>
        <end position="714"/>
    </location>
</feature>
<sequence length="1170" mass="133255">MLVYPDELVHLLLEDIAYNKGIIRLSKLWEITSNYVELKDHSVKEFVFCCLVSSPDVVLLQGGELVQKSYVEVASHEEDFSVSITEDKLWIVLTGYTKKESNIGGHAFDLLLEIAKSKDRGINTKDLAMATNQDPRSITGRIKKLSHLISSAQMIYKGHVVKLLKLQKYAQSGTPVKMYVNMRDHLSEIVQVVKNSKNGVRQIIDLKREFKFDQDKRLSKSFIAAISWLDEKGYLKKVIVVSPTNPSVKIRCVKFIRDYLPEEKGANDFENDSDSGEDEPLGEEKGGMDDDDAFEGLDSFNATSLLQEQNLIVEEQINTGTSDISINRFYPIQNQAYNLADESGLVGISTMQMVSRLTGKDYKRAFTKSSEYYVENAGSKSKNSSSCGIVKVYDFEGKKKFYRLFTEDNFGKLMDVNHTTKDKNLPVIGNSREDLFSLSKAKFVPLNNTLRFIKDGELDRFFWNGELKVSANPNAPTRGRKRKQQEIMEGEHRSTVTDEVDVKLIKQDARQEDNIVSADRAEDPVHDASTVGGQAPNKDGKLDILTVGGFSAKSLRSLWRQRAILEVVKRAGGVTYLREQFFENVSCFMGSQTMIDKKTVRGDVSLMVQCNKLHEKIEPTSGRRIIFLPDIEDEVVSRYVVENKDNKKAAFADVIHNADLYFFDQTEKNKFHTGVKSAKRVRKFQDFARNVEKEQQQSKESRKPKGRIPTERKQVPKITSARKAEKPRKDVKEGFTSEKQESTKTKGSFHVGNKDGARALIRAVVISKSIKNEIVWEKITGLFPHNSLENLKKQWTVRRVRMGHNGWRAQVDKWQKILLSAIEDEKATLEDAENLDLLKLIGIWKASDAHHSRKPVSLYRDYAENRRCYTFVKRREHTVARVGLAMSSMVQRETYLLNKVYMYDPKEQALANEQTVEDDTRAIIRSILYDTSAIAKDEVSALKTIPKETIDKVILDMAKEKQVYFSGSKLEATTLIQDLLSTEGKYRDMNESVRYKEKLSEMFDAGYGISINSEISDVASWVLIDLISERKLSIDAVTIMEDISPFSYTTRRFGVGALTPPLILSLNARDCLFTKSKQVGVPSGTPNSRLWIDGEGCIRDNVWKALVTMILKQILFSPGISQDDLIQYNNRILSIKEMSEICDWLEAREIIYKMSFKGYGARSQWYRVFD</sequence>
<dbReference type="HOGENOM" id="CLU_005481_0_0_1"/>
<evidence type="ECO:0000313" key="10">
    <source>
        <dbReference type="EMBL" id="CCE93028.1"/>
    </source>
</evidence>
<keyword evidence="4" id="KW-0804">Transcription</keyword>
<gene>
    <name evidence="10" type="primary">TDEL0F02170</name>
    <name evidence="10" type="ORF">TDEL_0F02170</name>
</gene>
<dbReference type="GO" id="GO:0008301">
    <property type="term" value="F:DNA binding, bending"/>
    <property type="evidence" value="ECO:0007669"/>
    <property type="project" value="EnsemblFungi"/>
</dbReference>
<dbReference type="InterPro" id="IPR046488">
    <property type="entry name" value="Sfc3/Tfc3_C"/>
</dbReference>
<evidence type="ECO:0000256" key="6">
    <source>
        <dbReference type="SAM" id="MobiDB-lite"/>
    </source>
</evidence>